<feature type="repeat" description="RCC1" evidence="3">
    <location>
        <begin position="431"/>
        <end position="471"/>
    </location>
</feature>
<evidence type="ECO:0000256" key="5">
    <source>
        <dbReference type="SAM" id="MobiDB-lite"/>
    </source>
</evidence>
<dbReference type="InterPro" id="IPR027417">
    <property type="entry name" value="P-loop_NTPase"/>
</dbReference>
<dbReference type="InterPro" id="IPR000408">
    <property type="entry name" value="Reg_chr_condens"/>
</dbReference>
<evidence type="ECO:0000313" key="9">
    <source>
        <dbReference type="Proteomes" id="UP000186817"/>
    </source>
</evidence>
<keyword evidence="1" id="KW-0677">Repeat</keyword>
<feature type="compositionally biased region" description="Polar residues" evidence="5">
    <location>
        <begin position="1282"/>
        <end position="1291"/>
    </location>
</feature>
<dbReference type="PANTHER" id="PTHR45622">
    <property type="entry name" value="UBIQUITIN-PROTEIN LIGASE E3A-RELATED"/>
    <property type="match status" value="1"/>
</dbReference>
<feature type="region of interest" description="Disordered" evidence="5">
    <location>
        <begin position="1"/>
        <end position="23"/>
    </location>
</feature>
<keyword evidence="6" id="KW-0472">Membrane</keyword>
<feature type="compositionally biased region" description="Basic and acidic residues" evidence="5">
    <location>
        <begin position="1249"/>
        <end position="1260"/>
    </location>
</feature>
<feature type="transmembrane region" description="Helical" evidence="6">
    <location>
        <begin position="200"/>
        <end position="217"/>
    </location>
</feature>
<proteinExistence type="predicted"/>
<organism evidence="8 9">
    <name type="scientific">Symbiodinium microadriaticum</name>
    <name type="common">Dinoflagellate</name>
    <name type="synonym">Zooxanthella microadriatica</name>
    <dbReference type="NCBI Taxonomy" id="2951"/>
    <lineage>
        <taxon>Eukaryota</taxon>
        <taxon>Sar</taxon>
        <taxon>Alveolata</taxon>
        <taxon>Dinophyceae</taxon>
        <taxon>Suessiales</taxon>
        <taxon>Symbiodiniaceae</taxon>
        <taxon>Symbiodinium</taxon>
    </lineage>
</organism>
<evidence type="ECO:0000256" key="2">
    <source>
        <dbReference type="ARBA" id="ARBA00022741"/>
    </source>
</evidence>
<keyword evidence="2" id="KW-0547">Nucleotide-binding</keyword>
<feature type="coiled-coil region" evidence="4">
    <location>
        <begin position="1103"/>
        <end position="1153"/>
    </location>
</feature>
<dbReference type="SUPFAM" id="SSF52540">
    <property type="entry name" value="P-loop containing nucleoside triphosphate hydrolases"/>
    <property type="match status" value="1"/>
</dbReference>
<dbReference type="OrthoDB" id="436212at2759"/>
<feature type="region of interest" description="Disordered" evidence="5">
    <location>
        <begin position="151"/>
        <end position="179"/>
    </location>
</feature>
<feature type="compositionally biased region" description="Acidic residues" evidence="5">
    <location>
        <begin position="152"/>
        <end position="173"/>
    </location>
</feature>
<dbReference type="PANTHER" id="PTHR45622:SF58">
    <property type="entry name" value="REGULATOR OF CHROMOSOME CONDENSATION DOMAIN-CONTAINING PROTEIN"/>
    <property type="match status" value="1"/>
</dbReference>
<evidence type="ECO:0000259" key="7">
    <source>
        <dbReference type="Pfam" id="PF04548"/>
    </source>
</evidence>
<keyword evidence="6" id="KW-0812">Transmembrane</keyword>
<dbReference type="GO" id="GO:0005525">
    <property type="term" value="F:GTP binding"/>
    <property type="evidence" value="ECO:0007669"/>
    <property type="project" value="InterPro"/>
</dbReference>
<comment type="caution">
    <text evidence="8">The sequence shown here is derived from an EMBL/GenBank/DDBJ whole genome shotgun (WGS) entry which is preliminary data.</text>
</comment>
<dbReference type="Pfam" id="PF13540">
    <property type="entry name" value="RCC1_2"/>
    <property type="match status" value="4"/>
</dbReference>
<evidence type="ECO:0000256" key="4">
    <source>
        <dbReference type="SAM" id="Coils"/>
    </source>
</evidence>
<dbReference type="InterPro" id="IPR006703">
    <property type="entry name" value="G_AIG1"/>
</dbReference>
<sequence>MVFPGYDGDMSCPRSAKTPPVKPKEQDFQITLPCTLGLRCEPVMEATSKNGELSHGPLKAVHSTKAEEALAKTAQSRIWRFGPGDLVKLIFGFVAVGLRHWELLDAVAEAKRLSGVFVLVLQLVQHRGTGEISLVVMGCLAQLSWSFATHESDDDDDDAGDDDAGDDDDDGDDALFGNSDGRHDDSSLIMMLTTWMMTRTDVLLVMAMASVALVTGIRRFTLVMVVVVVLVLVVLVLATVMAMIVISSMLWLTTYCRVVFRLTPPASYICEMVLLGNLLYSGCPKDAMALGLEHSVLLLSDGDAVAFGRNSYGQCEIPELPDESDDEPASRYVGASAGISHTALLRSDGQAVVFGSTSYGECQVPELPAGTSYVQVVAGYTFTLLLRSDGAAVAFGDNSAGQCDLPEPLEGRGYVGGAAGRTHAVLLREDGSAVAWGLKKSGSCTVPSLPEGVRYIEAAAGGDHTVLIRDDGQAVAFGHNGAGQCELPPLPEGLRYVSCAAGWTHTVLLRDDGVALCVGGNGRGQCNIPQGLANNCVAIAAGGAHTLLLCSDGRAVIFGDDKCGQCAPPDISENLGCVASATARAVLVATLGIEEDSLVARCASGAAIHGPGLSQESSLAEVRRCLASRLRVPPLLLKLVKSDGSLLDLVLDDKEVSELLAEPATGEPLARRLGWLTLTKRYPFKDLARLAWAYATLDLAPPELTRCSRPGTRAKRSICIPSALVQAAVNLILVGSTGQGKSTLGNFLLKPDMDHLWEEKDRTFQVGEDRFSCTQQCAVSTSADGSVTIMDTPGLNESHQKDLGYMINVVKNAHVLGSVHAVILVMKTESRMDQTYKDTVRYYEDLFGADTFAANLVIVHPDFKEGSKKYKGHPDKIQRIMQQSSEDVQTLLGLKAAPPVRCLNSLPETDQELKAQLSERQQILQFARANLAAAPLAGLRVPKTQAVRAKHSKEIARLEERQAHLNEQKAQCMKIPDSAKERLDSINHEIKEQKSEMERLNKRLAAYDTDELVEVACVPKVVRAGMGKVFEFHLRSPVTIRDVTYSTWDTASYSETFRSDREVHGSFERGLGRLFHSGTLWVKAWGIKREYFAEIIATLKGSLNEVKQHLRRAYDEKMSLEKEYANGLDLPDVKCLEQQIAEVESEIKRLSEPFFTSIEEAQREAQAGSKSWADLVVMSEMDRLLVEEVAAAPSPEPREEKVDEYPPVGESDGRNQQRRNKQAPTDRETTDGEPPHEPAAVPQEPVETTDARAPDCEKKRPNAHIQMLHVLERAPDCHEVGASTSQRSAQTEMDKAGGDGEQSDQKEYDALLQMLRLASWTSSRRDALLKRLQGVTESEVFLAEDRDYIKNEIHSAFQAQHDPGVRYYNSVAIRVHKGEKAVDAKTIEQVATAQVQSHLNAAAAATNLRTECLVGGDTFIGYLYFWFAEAPAEAEVGTPGRIYALLGMGEEADKCEWLRAGLKCLRHLVLDEVSVSRAGAAVCALAPAETQGMKVLDLGTLQEAVNTRSRAVYTVDLTKIDDTTENAEAQVQQGVGGLTSRACPSYLESIINCYSNNGPPGAFQQGMPPSRPSECLHMATWNLGGMSPEVTLDLLTNFRGEKPLARLQIVFLQEITTKGGLNFLDNDTWMLVHGKLQCEWRGCGVAFRKTLGLHFSSQLCLASCSTCLRFHDSKVAGLISGHLSHRFTIAEAAEALQQWGETPACKQPKLLLGFDANETFLQPGDLLEGDTLSCTGRGEQILTWCAEEGIVLPPQDMHCPSHFPYNPDLAPRRIDYVASRHIHFVEATVGAYRDRARSDHEPILAAVSLPSPPGPKSAVIWCARQLKLDCHAVLSSSTVAHADNHHAIAAVARLIEPVSRSQKFQESTALKKLRKEARRAPAGQESRNAWKALSKLLQKERKQWQRDLADRAGAQNWNAYRALKQKASRSNWAEHLLDKDSWEDDLRKHMTTMLRSAPTRLHGPGNATHARTSHTYVQGEGMAPLQRIRNAHHDGEMEETQGDRYRWYCTRGITTAL</sequence>
<accession>A0A1Q9E5S3</accession>
<feature type="region of interest" description="Disordered" evidence="5">
    <location>
        <begin position="1190"/>
        <end position="1260"/>
    </location>
</feature>
<evidence type="ECO:0000256" key="1">
    <source>
        <dbReference type="ARBA" id="ARBA00022737"/>
    </source>
</evidence>
<reference evidence="8 9" key="1">
    <citation type="submission" date="2016-02" db="EMBL/GenBank/DDBJ databases">
        <title>Genome analysis of coral dinoflagellate symbionts highlights evolutionary adaptations to a symbiotic lifestyle.</title>
        <authorList>
            <person name="Aranda M."/>
            <person name="Li Y."/>
            <person name="Liew Y.J."/>
            <person name="Baumgarten S."/>
            <person name="Simakov O."/>
            <person name="Wilson M."/>
            <person name="Piel J."/>
            <person name="Ashoor H."/>
            <person name="Bougouffa S."/>
            <person name="Bajic V.B."/>
            <person name="Ryu T."/>
            <person name="Ravasi T."/>
            <person name="Bayer T."/>
            <person name="Micklem G."/>
            <person name="Kim H."/>
            <person name="Bhak J."/>
            <person name="Lajeunesse T.C."/>
            <person name="Voolstra C.R."/>
        </authorList>
    </citation>
    <scope>NUCLEOTIDE SEQUENCE [LARGE SCALE GENOMIC DNA]</scope>
    <source>
        <strain evidence="8 9">CCMP2467</strain>
    </source>
</reference>
<dbReference type="Pfam" id="PF04548">
    <property type="entry name" value="AIG1"/>
    <property type="match status" value="1"/>
</dbReference>
<dbReference type="Proteomes" id="UP000186817">
    <property type="component" value="Unassembled WGS sequence"/>
</dbReference>
<evidence type="ECO:0000256" key="6">
    <source>
        <dbReference type="SAM" id="Phobius"/>
    </source>
</evidence>
<feature type="compositionally biased region" description="Basic and acidic residues" evidence="5">
    <location>
        <begin position="1224"/>
        <end position="1236"/>
    </location>
</feature>
<evidence type="ECO:0000256" key="3">
    <source>
        <dbReference type="PROSITE-ProRule" id="PRU00235"/>
    </source>
</evidence>
<dbReference type="InterPro" id="IPR051709">
    <property type="entry name" value="Ub-ligase/GTPase-reg"/>
</dbReference>
<feature type="domain" description="AIG1-type G" evidence="7">
    <location>
        <begin position="730"/>
        <end position="865"/>
    </location>
</feature>
<dbReference type="InterPro" id="IPR009091">
    <property type="entry name" value="RCC1/BLIP-II"/>
</dbReference>
<feature type="region of interest" description="Disordered" evidence="5">
    <location>
        <begin position="1278"/>
        <end position="1303"/>
    </location>
</feature>
<evidence type="ECO:0000313" key="8">
    <source>
        <dbReference type="EMBL" id="OLQ02770.1"/>
    </source>
</evidence>
<keyword evidence="4" id="KW-0175">Coiled coil</keyword>
<dbReference type="PROSITE" id="PS50012">
    <property type="entry name" value="RCC1_3"/>
    <property type="match status" value="1"/>
</dbReference>
<keyword evidence="6" id="KW-1133">Transmembrane helix</keyword>
<protein>
    <submittedName>
        <fullName evidence="8">Putative E3 ubiquitin-protein ligase HERC6</fullName>
    </submittedName>
</protein>
<dbReference type="EMBL" id="LSRX01000255">
    <property type="protein sequence ID" value="OLQ02770.1"/>
    <property type="molecule type" value="Genomic_DNA"/>
</dbReference>
<dbReference type="SUPFAM" id="SSF56219">
    <property type="entry name" value="DNase I-like"/>
    <property type="match status" value="1"/>
</dbReference>
<dbReference type="PROSITE" id="PS00626">
    <property type="entry name" value="RCC1_2"/>
    <property type="match status" value="1"/>
</dbReference>
<dbReference type="Gene3D" id="2.130.10.30">
    <property type="entry name" value="Regulator of chromosome condensation 1/beta-lactamase-inhibitor protein II"/>
    <property type="match status" value="2"/>
</dbReference>
<keyword evidence="9" id="KW-1185">Reference proteome</keyword>
<dbReference type="InterPro" id="IPR036691">
    <property type="entry name" value="Endo/exonu/phosph_ase_sf"/>
</dbReference>
<dbReference type="SUPFAM" id="SSF50985">
    <property type="entry name" value="RCC1/BLIP-II"/>
    <property type="match status" value="1"/>
</dbReference>
<name>A0A1Q9E5S3_SYMMI</name>
<feature type="coiled-coil region" evidence="4">
    <location>
        <begin position="948"/>
        <end position="1010"/>
    </location>
</feature>
<gene>
    <name evidence="8" type="primary">HERC6</name>
    <name evidence="8" type="ORF">AK812_SmicGene14352</name>
</gene>
<feature type="compositionally biased region" description="Basic and acidic residues" evidence="5">
    <location>
        <begin position="1292"/>
        <end position="1303"/>
    </location>
</feature>
<dbReference type="Gene3D" id="3.40.50.300">
    <property type="entry name" value="P-loop containing nucleotide triphosphate hydrolases"/>
    <property type="match status" value="1"/>
</dbReference>
<feature type="transmembrane region" description="Helical" evidence="6">
    <location>
        <begin position="223"/>
        <end position="246"/>
    </location>
</feature>